<accession>A0ABQ4E9S5</accession>
<protein>
    <submittedName>
        <fullName evidence="2">Uncharacterized protein</fullName>
    </submittedName>
</protein>
<keyword evidence="3" id="KW-1185">Reference proteome</keyword>
<dbReference type="EMBL" id="BONW01000038">
    <property type="protein sequence ID" value="GIG91454.1"/>
    <property type="molecule type" value="Genomic_DNA"/>
</dbReference>
<organism evidence="2 3">
    <name type="scientific">Plantactinospora endophytica</name>
    <dbReference type="NCBI Taxonomy" id="673535"/>
    <lineage>
        <taxon>Bacteria</taxon>
        <taxon>Bacillati</taxon>
        <taxon>Actinomycetota</taxon>
        <taxon>Actinomycetes</taxon>
        <taxon>Micromonosporales</taxon>
        <taxon>Micromonosporaceae</taxon>
        <taxon>Plantactinospora</taxon>
    </lineage>
</organism>
<feature type="region of interest" description="Disordered" evidence="1">
    <location>
        <begin position="1"/>
        <end position="29"/>
    </location>
</feature>
<evidence type="ECO:0000256" key="1">
    <source>
        <dbReference type="SAM" id="MobiDB-lite"/>
    </source>
</evidence>
<gene>
    <name evidence="2" type="ORF">Pen02_63900</name>
</gene>
<sequence>MVECRRRRERLPGRGDQPVPQLHRGGGGEAEILEGPLGQYVRRAGQAEHGGRLGQHDGEDPLLALAAGQPVEPVRRRPGAGSQGAQDRCCPGAAIEGRDVDVDRQQLRCAGRHGDGEQ</sequence>
<name>A0ABQ4E9S5_9ACTN</name>
<feature type="region of interest" description="Disordered" evidence="1">
    <location>
        <begin position="70"/>
        <end position="90"/>
    </location>
</feature>
<proteinExistence type="predicted"/>
<comment type="caution">
    <text evidence="2">The sequence shown here is derived from an EMBL/GenBank/DDBJ whole genome shotgun (WGS) entry which is preliminary data.</text>
</comment>
<evidence type="ECO:0000313" key="3">
    <source>
        <dbReference type="Proteomes" id="UP000646749"/>
    </source>
</evidence>
<dbReference type="Proteomes" id="UP000646749">
    <property type="component" value="Unassembled WGS sequence"/>
</dbReference>
<reference evidence="2 3" key="1">
    <citation type="submission" date="2021-01" db="EMBL/GenBank/DDBJ databases">
        <title>Whole genome shotgun sequence of Plantactinospora endophytica NBRC 110450.</title>
        <authorList>
            <person name="Komaki H."/>
            <person name="Tamura T."/>
        </authorList>
    </citation>
    <scope>NUCLEOTIDE SEQUENCE [LARGE SCALE GENOMIC DNA]</scope>
    <source>
        <strain evidence="2 3">NBRC 110450</strain>
    </source>
</reference>
<evidence type="ECO:0000313" key="2">
    <source>
        <dbReference type="EMBL" id="GIG91454.1"/>
    </source>
</evidence>
<feature type="compositionally biased region" description="Basic and acidic residues" evidence="1">
    <location>
        <begin position="1"/>
        <end position="13"/>
    </location>
</feature>